<evidence type="ECO:0000256" key="5">
    <source>
        <dbReference type="ARBA" id="ARBA00022989"/>
    </source>
</evidence>
<name>A0A507F0P5_9FUNG</name>
<keyword evidence="4 7" id="KW-0812">Transmembrane</keyword>
<evidence type="ECO:0000256" key="4">
    <source>
        <dbReference type="ARBA" id="ARBA00022692"/>
    </source>
</evidence>
<dbReference type="OrthoDB" id="3222at2759"/>
<proteinExistence type="inferred from homology"/>
<feature type="transmembrane region" description="Helical" evidence="8">
    <location>
        <begin position="18"/>
        <end position="36"/>
    </location>
</feature>
<evidence type="ECO:0000256" key="6">
    <source>
        <dbReference type="ARBA" id="ARBA00023136"/>
    </source>
</evidence>
<feature type="transmembrane region" description="Helical" evidence="8">
    <location>
        <begin position="138"/>
        <end position="157"/>
    </location>
</feature>
<gene>
    <name evidence="9" type="ORF">CcCBS67573_g06812</name>
</gene>
<dbReference type="STRING" id="246404.A0A507F0P5"/>
<feature type="transmembrane region" description="Helical" evidence="8">
    <location>
        <begin position="164"/>
        <end position="184"/>
    </location>
</feature>
<dbReference type="EMBL" id="QEAP01000311">
    <property type="protein sequence ID" value="TPX69684.1"/>
    <property type="molecule type" value="Genomic_DNA"/>
</dbReference>
<feature type="transmembrane region" description="Helical" evidence="8">
    <location>
        <begin position="208"/>
        <end position="228"/>
    </location>
</feature>
<keyword evidence="5 8" id="KW-1133">Transmembrane helix</keyword>
<feature type="transmembrane region" description="Helical" evidence="8">
    <location>
        <begin position="96"/>
        <end position="118"/>
    </location>
</feature>
<organism evidence="9 10">
    <name type="scientific">Chytriomyces confervae</name>
    <dbReference type="NCBI Taxonomy" id="246404"/>
    <lineage>
        <taxon>Eukaryota</taxon>
        <taxon>Fungi</taxon>
        <taxon>Fungi incertae sedis</taxon>
        <taxon>Chytridiomycota</taxon>
        <taxon>Chytridiomycota incertae sedis</taxon>
        <taxon>Chytridiomycetes</taxon>
        <taxon>Chytridiales</taxon>
        <taxon>Chytriomycetaceae</taxon>
        <taxon>Chytriomyces</taxon>
    </lineage>
</organism>
<dbReference type="Pfam" id="PF00230">
    <property type="entry name" value="MIP"/>
    <property type="match status" value="1"/>
</dbReference>
<sequence length="246" mass="26123">MPQQSDAAKLAIRSATEFLAMFIFIFIALGGVQSALKTNAASLALNPTLAFIEISLCFGFGLATAIFFAYRISGGALNPAVNFGLFVAGAMDISSAVAYSVAQMAGATAACGAVSLIFPGKFAGANQLFDNTTIAQAFFLEMILTFGLVLTVLFLAVEKSKITFYAPMMIGVYVFIAHLLAIPYTNTSINPARSFGASVITGVWKDHWIFWVAPLCGGALAGGVHRFYKMVEFEKLNPGQDAARIV</sequence>
<comment type="subcellular location">
    <subcellularLocation>
        <location evidence="1">Membrane</location>
        <topology evidence="1">Multi-pass membrane protein</topology>
    </subcellularLocation>
</comment>
<dbReference type="GO" id="GO:0005886">
    <property type="term" value="C:plasma membrane"/>
    <property type="evidence" value="ECO:0007669"/>
    <property type="project" value="TreeGrafter"/>
</dbReference>
<accession>A0A507F0P5</accession>
<dbReference type="Gene3D" id="1.20.1080.10">
    <property type="entry name" value="Glycerol uptake facilitator protein"/>
    <property type="match status" value="1"/>
</dbReference>
<comment type="similarity">
    <text evidence="2 7">Belongs to the MIP/aquaporin (TC 1.A.8) family.</text>
</comment>
<dbReference type="AlphaFoldDB" id="A0A507F0P5"/>
<evidence type="ECO:0008006" key="11">
    <source>
        <dbReference type="Google" id="ProtNLM"/>
    </source>
</evidence>
<dbReference type="InterPro" id="IPR034294">
    <property type="entry name" value="Aquaporin_transptr"/>
</dbReference>
<feature type="transmembrane region" description="Helical" evidence="8">
    <location>
        <begin position="48"/>
        <end position="70"/>
    </location>
</feature>
<keyword evidence="6 8" id="KW-0472">Membrane</keyword>
<comment type="caution">
    <text evidence="9">The sequence shown here is derived from an EMBL/GenBank/DDBJ whole genome shotgun (WGS) entry which is preliminary data.</text>
</comment>
<dbReference type="Proteomes" id="UP000320333">
    <property type="component" value="Unassembled WGS sequence"/>
</dbReference>
<dbReference type="InterPro" id="IPR000425">
    <property type="entry name" value="MIP"/>
</dbReference>
<keyword evidence="10" id="KW-1185">Reference proteome</keyword>
<protein>
    <recommendedName>
        <fullName evidence="11">Aquaporin</fullName>
    </recommendedName>
</protein>
<evidence type="ECO:0000256" key="1">
    <source>
        <dbReference type="ARBA" id="ARBA00004141"/>
    </source>
</evidence>
<dbReference type="PANTHER" id="PTHR19139">
    <property type="entry name" value="AQUAPORIN TRANSPORTER"/>
    <property type="match status" value="1"/>
</dbReference>
<dbReference type="InterPro" id="IPR023271">
    <property type="entry name" value="Aquaporin-like"/>
</dbReference>
<dbReference type="GO" id="GO:0015250">
    <property type="term" value="F:water channel activity"/>
    <property type="evidence" value="ECO:0007669"/>
    <property type="project" value="TreeGrafter"/>
</dbReference>
<evidence type="ECO:0000313" key="9">
    <source>
        <dbReference type="EMBL" id="TPX69684.1"/>
    </source>
</evidence>
<dbReference type="PRINTS" id="PR00783">
    <property type="entry name" value="MINTRINSICP"/>
</dbReference>
<evidence type="ECO:0000256" key="8">
    <source>
        <dbReference type="SAM" id="Phobius"/>
    </source>
</evidence>
<dbReference type="PANTHER" id="PTHR19139:SF199">
    <property type="entry name" value="MIP17260P"/>
    <property type="match status" value="1"/>
</dbReference>
<reference evidence="9 10" key="1">
    <citation type="journal article" date="2019" name="Sci. Rep.">
        <title>Comparative genomics of chytrid fungi reveal insights into the obligate biotrophic and pathogenic lifestyle of Synchytrium endobioticum.</title>
        <authorList>
            <person name="van de Vossenberg B.T.L.H."/>
            <person name="Warris S."/>
            <person name="Nguyen H.D.T."/>
            <person name="van Gent-Pelzer M.P.E."/>
            <person name="Joly D.L."/>
            <person name="van de Geest H.C."/>
            <person name="Bonants P.J.M."/>
            <person name="Smith D.S."/>
            <person name="Levesque C.A."/>
            <person name="van der Lee T.A.J."/>
        </authorList>
    </citation>
    <scope>NUCLEOTIDE SEQUENCE [LARGE SCALE GENOMIC DNA]</scope>
    <source>
        <strain evidence="9 10">CBS 675.73</strain>
    </source>
</reference>
<evidence type="ECO:0000256" key="7">
    <source>
        <dbReference type="RuleBase" id="RU000477"/>
    </source>
</evidence>
<dbReference type="SUPFAM" id="SSF81338">
    <property type="entry name" value="Aquaporin-like"/>
    <property type="match status" value="1"/>
</dbReference>
<evidence type="ECO:0000256" key="2">
    <source>
        <dbReference type="ARBA" id="ARBA00006175"/>
    </source>
</evidence>
<evidence type="ECO:0000256" key="3">
    <source>
        <dbReference type="ARBA" id="ARBA00022448"/>
    </source>
</evidence>
<evidence type="ECO:0000313" key="10">
    <source>
        <dbReference type="Proteomes" id="UP000320333"/>
    </source>
</evidence>
<keyword evidence="3 7" id="KW-0813">Transport</keyword>